<reference evidence="2 3" key="1">
    <citation type="submission" date="2012-10" db="EMBL/GenBank/DDBJ databases">
        <authorList>
            <person name="Zafar N."/>
            <person name="Inman J."/>
            <person name="Hall N."/>
            <person name="Lorenzi H."/>
            <person name="Caler E."/>
        </authorList>
    </citation>
    <scope>NUCLEOTIDE SEQUENCE [LARGE SCALE GENOMIC DNA]</scope>
    <source>
        <strain evidence="2 3">IP1</strain>
    </source>
</reference>
<dbReference type="Pfam" id="PF13527">
    <property type="entry name" value="Acetyltransf_9"/>
    <property type="match status" value="1"/>
</dbReference>
<dbReference type="KEGG" id="eiv:EIN_162470"/>
<dbReference type="SUPFAM" id="SSF55729">
    <property type="entry name" value="Acyl-CoA N-acyltransferases (Nat)"/>
    <property type="match status" value="1"/>
</dbReference>
<protein>
    <recommendedName>
        <fullName evidence="1">N-acetyltransferase domain-containing protein</fullName>
    </recommendedName>
</protein>
<evidence type="ECO:0000313" key="3">
    <source>
        <dbReference type="Proteomes" id="UP000014680"/>
    </source>
</evidence>
<dbReference type="Gene3D" id="3.40.630.30">
    <property type="match status" value="1"/>
</dbReference>
<dbReference type="CDD" id="cd04301">
    <property type="entry name" value="NAT_SF"/>
    <property type="match status" value="1"/>
</dbReference>
<dbReference type="EMBL" id="KB206960">
    <property type="protein sequence ID" value="ELP86603.1"/>
    <property type="molecule type" value="Genomic_DNA"/>
</dbReference>
<evidence type="ECO:0000259" key="1">
    <source>
        <dbReference type="PROSITE" id="PS51186"/>
    </source>
</evidence>
<evidence type="ECO:0000313" key="2">
    <source>
        <dbReference type="EMBL" id="ELP86603.1"/>
    </source>
</evidence>
<dbReference type="Proteomes" id="UP000014680">
    <property type="component" value="Unassembled WGS sequence"/>
</dbReference>
<organism evidence="2 3">
    <name type="scientific">Entamoeba invadens IP1</name>
    <dbReference type="NCBI Taxonomy" id="370355"/>
    <lineage>
        <taxon>Eukaryota</taxon>
        <taxon>Amoebozoa</taxon>
        <taxon>Evosea</taxon>
        <taxon>Archamoebae</taxon>
        <taxon>Mastigamoebida</taxon>
        <taxon>Entamoebidae</taxon>
        <taxon>Entamoeba</taxon>
    </lineage>
</organism>
<sequence>MEIRTEQQEDYPQIYEIVKNAFAHAEHTCGREQDIINDIRKSENYIKELSVVATENSKIVGYAIASKMWITDGENKVESLVLGPVATTREKQRKGIASALVRELIKRAKEMKFPHITVFGDTHLYSRFGFVQSIDYDVHSFFECDPKLCMIMELTKDGLKGVRGIISYPPYFQ</sequence>
<dbReference type="GO" id="GO:0016747">
    <property type="term" value="F:acyltransferase activity, transferring groups other than amino-acyl groups"/>
    <property type="evidence" value="ECO:0007669"/>
    <property type="project" value="InterPro"/>
</dbReference>
<dbReference type="OMA" id="TRCHIGD"/>
<accession>A0A0A1TYQ7</accession>
<dbReference type="PROSITE" id="PS51186">
    <property type="entry name" value="GNAT"/>
    <property type="match status" value="1"/>
</dbReference>
<proteinExistence type="predicted"/>
<dbReference type="VEuPathDB" id="AmoebaDB:EIN_162470"/>
<name>A0A0A1TYQ7_ENTIV</name>
<dbReference type="GeneID" id="14885532"/>
<feature type="domain" description="N-acetyltransferase" evidence="1">
    <location>
        <begin position="1"/>
        <end position="155"/>
    </location>
</feature>
<dbReference type="InterPro" id="IPR000182">
    <property type="entry name" value="GNAT_dom"/>
</dbReference>
<dbReference type="RefSeq" id="XP_004185949.1">
    <property type="nucleotide sequence ID" value="XM_004185901.1"/>
</dbReference>
<dbReference type="InterPro" id="IPR016181">
    <property type="entry name" value="Acyl_CoA_acyltransferase"/>
</dbReference>
<dbReference type="OrthoDB" id="202470at2759"/>
<dbReference type="AlphaFoldDB" id="A0A0A1TYQ7"/>
<keyword evidence="3" id="KW-1185">Reference proteome</keyword>
<gene>
    <name evidence="2" type="ORF">EIN_162470</name>
</gene>